<accession>A0A699QA17</accession>
<comment type="caution">
    <text evidence="1">The sequence shown here is derived from an EMBL/GenBank/DDBJ whole genome shotgun (WGS) entry which is preliminary data.</text>
</comment>
<protein>
    <recommendedName>
        <fullName evidence="2">Reverse transcriptase domain-containing protein</fullName>
    </recommendedName>
</protein>
<feature type="non-terminal residue" evidence="1">
    <location>
        <position position="1"/>
    </location>
</feature>
<dbReference type="AlphaFoldDB" id="A0A699QA17"/>
<dbReference type="EMBL" id="BKCJ010997139">
    <property type="protein sequence ID" value="GFC63241.1"/>
    <property type="molecule type" value="Genomic_DNA"/>
</dbReference>
<reference evidence="1" key="1">
    <citation type="journal article" date="2019" name="Sci. Rep.">
        <title>Draft genome of Tanacetum cinerariifolium, the natural source of mosquito coil.</title>
        <authorList>
            <person name="Yamashiro T."/>
            <person name="Shiraishi A."/>
            <person name="Satake H."/>
            <person name="Nakayama K."/>
        </authorList>
    </citation>
    <scope>NUCLEOTIDE SEQUENCE</scope>
</reference>
<name>A0A699QA17_TANCI</name>
<proteinExistence type="predicted"/>
<evidence type="ECO:0000313" key="1">
    <source>
        <dbReference type="EMBL" id="GFC63241.1"/>
    </source>
</evidence>
<organism evidence="1">
    <name type="scientific">Tanacetum cinerariifolium</name>
    <name type="common">Dalmatian daisy</name>
    <name type="synonym">Chrysanthemum cinerariifolium</name>
    <dbReference type="NCBI Taxonomy" id="118510"/>
    <lineage>
        <taxon>Eukaryota</taxon>
        <taxon>Viridiplantae</taxon>
        <taxon>Streptophyta</taxon>
        <taxon>Embryophyta</taxon>
        <taxon>Tracheophyta</taxon>
        <taxon>Spermatophyta</taxon>
        <taxon>Magnoliopsida</taxon>
        <taxon>eudicotyledons</taxon>
        <taxon>Gunneridae</taxon>
        <taxon>Pentapetalae</taxon>
        <taxon>asterids</taxon>
        <taxon>campanulids</taxon>
        <taxon>Asterales</taxon>
        <taxon>Asteraceae</taxon>
        <taxon>Asteroideae</taxon>
        <taxon>Anthemideae</taxon>
        <taxon>Anthemidinae</taxon>
        <taxon>Tanacetum</taxon>
    </lineage>
</organism>
<sequence length="175" mass="19748">PSPPPPMILNQTKPSIKEPEHSFSIGYEQFSTNLVTKEVAESSTKNLIPIPRECEVTLDNGSESIEPIKDDSSVFTTISNPLFGNDEMNSDELNSHVESNSVESTSNDDTVKFDNLDEFSGPFIPIHIVEEERIRREHAEYINQMEMLFTINPRPRPLVNANMHVESIPSLRIPI</sequence>
<evidence type="ECO:0008006" key="2">
    <source>
        <dbReference type="Google" id="ProtNLM"/>
    </source>
</evidence>
<gene>
    <name evidence="1" type="ORF">Tci_835211</name>
</gene>